<dbReference type="Proteomes" id="UP000831298">
    <property type="component" value="Segment"/>
</dbReference>
<evidence type="ECO:0000313" key="1">
    <source>
        <dbReference type="EMBL" id="UOL48588.1"/>
    </source>
</evidence>
<keyword evidence="2" id="KW-1185">Reference proteome</keyword>
<dbReference type="EMBL" id="OM982620">
    <property type="protein sequence ID" value="UOL48588.1"/>
    <property type="molecule type" value="Genomic_DNA"/>
</dbReference>
<proteinExistence type="predicted"/>
<accession>A0AAE9KEU6</accession>
<organism evidence="1 2">
    <name type="scientific">Pseudomonas phage Kremar</name>
    <dbReference type="NCBI Taxonomy" id="2928831"/>
    <lineage>
        <taxon>Viruses</taxon>
        <taxon>Duplodnaviria</taxon>
        <taxon>Heunggongvirae</taxon>
        <taxon>Uroviricota</taxon>
        <taxon>Caudoviricetes</taxon>
        <taxon>Vandenendeviridae</taxon>
        <taxon>Gorskivirinae</taxon>
        <taxon>Kremarvirus</taxon>
        <taxon>Kremarvirus kremar</taxon>
    </lineage>
</organism>
<reference evidence="1 2" key="1">
    <citation type="submission" date="2022-02" db="EMBL/GenBank/DDBJ databases">
        <authorList>
            <person name="Gylling M."/>
        </authorList>
    </citation>
    <scope>NUCLEOTIDE SEQUENCE [LARGE SCALE GENOMIC DNA]</scope>
</reference>
<name>A0AAE9KEU6_9CAUD</name>
<sequence>MLIFDYPTKKAMKEAVGQPLKYKETSLFGPEFRPDGKLCGCNRPHLTGHKREFFANVTLKDGNIVKVE</sequence>
<evidence type="ECO:0000313" key="2">
    <source>
        <dbReference type="Proteomes" id="UP000831298"/>
    </source>
</evidence>
<protein>
    <submittedName>
        <fullName evidence="1">Uncharacterized protein</fullName>
    </submittedName>
</protein>
<dbReference type="GeneID" id="80266223"/>
<dbReference type="KEGG" id="vg:80266223"/>
<dbReference type="RefSeq" id="YP_010766544.1">
    <property type="nucleotide sequence ID" value="NC_073679.1"/>
</dbReference>